<dbReference type="Pfam" id="PF14697">
    <property type="entry name" value="Fer4_21"/>
    <property type="match status" value="1"/>
</dbReference>
<dbReference type="Gene3D" id="3.30.70.3270">
    <property type="match status" value="1"/>
</dbReference>
<keyword evidence="1" id="KW-0004">4Fe-4S</keyword>
<dbReference type="SUPFAM" id="SSF54862">
    <property type="entry name" value="4Fe-4S ferredoxins"/>
    <property type="match status" value="2"/>
</dbReference>
<dbReference type="InterPro" id="IPR017900">
    <property type="entry name" value="4Fe4S_Fe_S_CS"/>
</dbReference>
<dbReference type="InterPro" id="IPR050572">
    <property type="entry name" value="Fe-S_Ferredoxin"/>
</dbReference>
<dbReference type="PANTHER" id="PTHR43687:SF1">
    <property type="entry name" value="FERREDOXIN III"/>
    <property type="match status" value="1"/>
</dbReference>
<dbReference type="Pfam" id="PF13237">
    <property type="entry name" value="Fer4_10"/>
    <property type="match status" value="1"/>
</dbReference>
<evidence type="ECO:0000256" key="2">
    <source>
        <dbReference type="ARBA" id="ARBA00022723"/>
    </source>
</evidence>
<name>A0A9D1N710_9FIRM</name>
<dbReference type="PROSITE" id="PS00198">
    <property type="entry name" value="4FE4S_FER_1"/>
    <property type="match status" value="5"/>
</dbReference>
<feature type="domain" description="4Fe-4S ferredoxin-type" evidence="5">
    <location>
        <begin position="326"/>
        <end position="355"/>
    </location>
</feature>
<sequence length="355" mass="38556">MGAFKIAKTVLKSAFKKPATLMYPVVEREWQERTRGSIDIEADKCILCGICSKRCPADAINVDRKGGKWEIHRMQCVQCGECVEACPKNCLDMNPKYTEPGTEKVIDIVDVEVKKPAAKDDKGGSANAASGDDDKLICDQDVCIYCGLCAKNCPCDALEVDRKEKIWKVDDDACVKCGACVDKCPKKCLIIGAPGEAKAEEKTEEAPAAAEASTDDEKLICDQDDCIYCGLCAKNCPCDALEVDRKEKIWKVDDDACVKCGACVDKCPKKCLTIGVPSDTESEAGDKADEKPAAVSMKPVMDEDRCVYCNMCANECPADALEVEVDDWKLDEDKCIGCGACIDVCPADALEMTEK</sequence>
<dbReference type="AlphaFoldDB" id="A0A9D1N710"/>
<evidence type="ECO:0000256" key="1">
    <source>
        <dbReference type="ARBA" id="ARBA00022485"/>
    </source>
</evidence>
<evidence type="ECO:0000256" key="4">
    <source>
        <dbReference type="ARBA" id="ARBA00023014"/>
    </source>
</evidence>
<feature type="domain" description="4Fe-4S ferredoxin-type" evidence="5">
    <location>
        <begin position="134"/>
        <end position="163"/>
    </location>
</feature>
<feature type="domain" description="4Fe-4S ferredoxin-type" evidence="5">
    <location>
        <begin position="67"/>
        <end position="96"/>
    </location>
</feature>
<proteinExistence type="predicted"/>
<dbReference type="EMBL" id="DVOB01000093">
    <property type="protein sequence ID" value="HIU95902.1"/>
    <property type="molecule type" value="Genomic_DNA"/>
</dbReference>
<feature type="domain" description="4Fe-4S ferredoxin-type" evidence="5">
    <location>
        <begin position="248"/>
        <end position="277"/>
    </location>
</feature>
<dbReference type="GO" id="GO:0051539">
    <property type="term" value="F:4 iron, 4 sulfur cluster binding"/>
    <property type="evidence" value="ECO:0007669"/>
    <property type="project" value="UniProtKB-KW"/>
</dbReference>
<evidence type="ECO:0000259" key="5">
    <source>
        <dbReference type="PROSITE" id="PS51379"/>
    </source>
</evidence>
<dbReference type="InterPro" id="IPR017896">
    <property type="entry name" value="4Fe4S_Fe-S-bd"/>
</dbReference>
<feature type="domain" description="4Fe-4S ferredoxin-type" evidence="5">
    <location>
        <begin position="217"/>
        <end position="246"/>
    </location>
</feature>
<dbReference type="PANTHER" id="PTHR43687">
    <property type="entry name" value="ADENYLYLSULFATE REDUCTASE, BETA SUBUNIT"/>
    <property type="match status" value="1"/>
</dbReference>
<dbReference type="Pfam" id="PF12838">
    <property type="entry name" value="Fer4_7"/>
    <property type="match status" value="2"/>
</dbReference>
<dbReference type="CDD" id="cd10549">
    <property type="entry name" value="MtMvhB_like"/>
    <property type="match status" value="3"/>
</dbReference>
<keyword evidence="4" id="KW-0411">Iron-sulfur</keyword>
<evidence type="ECO:0000313" key="6">
    <source>
        <dbReference type="EMBL" id="HIU95902.1"/>
    </source>
</evidence>
<comment type="caution">
    <text evidence="6">The sequence shown here is derived from an EMBL/GenBank/DDBJ whole genome shotgun (WGS) entry which is preliminary data.</text>
</comment>
<gene>
    <name evidence="6" type="ORF">IAD25_04235</name>
</gene>
<organism evidence="6 7">
    <name type="scientific">Candidatus Allocopromorpha excrementipullorum</name>
    <dbReference type="NCBI Taxonomy" id="2840743"/>
    <lineage>
        <taxon>Bacteria</taxon>
        <taxon>Bacillati</taxon>
        <taxon>Bacillota</taxon>
        <taxon>Clostridia</taxon>
        <taxon>Eubacteriales</taxon>
        <taxon>Eubacteriaceae</taxon>
        <taxon>Eubacteriaceae incertae sedis</taxon>
        <taxon>Candidatus Allocopromorpha</taxon>
    </lineage>
</organism>
<reference evidence="6" key="2">
    <citation type="journal article" date="2021" name="PeerJ">
        <title>Extensive microbial diversity within the chicken gut microbiome revealed by metagenomics and culture.</title>
        <authorList>
            <person name="Gilroy R."/>
            <person name="Ravi A."/>
            <person name="Getino M."/>
            <person name="Pursley I."/>
            <person name="Horton D.L."/>
            <person name="Alikhan N.F."/>
            <person name="Baker D."/>
            <person name="Gharbi K."/>
            <person name="Hall N."/>
            <person name="Watson M."/>
            <person name="Adriaenssens E.M."/>
            <person name="Foster-Nyarko E."/>
            <person name="Jarju S."/>
            <person name="Secka A."/>
            <person name="Antonio M."/>
            <person name="Oren A."/>
            <person name="Chaudhuri R.R."/>
            <person name="La Ragione R."/>
            <person name="Hildebrand F."/>
            <person name="Pallen M.J."/>
        </authorList>
    </citation>
    <scope>NUCLEOTIDE SEQUENCE</scope>
    <source>
        <strain evidence="6">ChiSjej4B22-8349</strain>
    </source>
</reference>
<feature type="domain" description="4Fe-4S ferredoxin-type" evidence="5">
    <location>
        <begin position="36"/>
        <end position="65"/>
    </location>
</feature>
<keyword evidence="3" id="KW-0408">Iron</keyword>
<evidence type="ECO:0000313" key="7">
    <source>
        <dbReference type="Proteomes" id="UP000824130"/>
    </source>
</evidence>
<dbReference type="GO" id="GO:0046872">
    <property type="term" value="F:metal ion binding"/>
    <property type="evidence" value="ECO:0007669"/>
    <property type="project" value="UniProtKB-KW"/>
</dbReference>
<reference evidence="6" key="1">
    <citation type="submission" date="2020-10" db="EMBL/GenBank/DDBJ databases">
        <authorList>
            <person name="Gilroy R."/>
        </authorList>
    </citation>
    <scope>NUCLEOTIDE SEQUENCE</scope>
    <source>
        <strain evidence="6">ChiSjej4B22-8349</strain>
    </source>
</reference>
<keyword evidence="2" id="KW-0479">Metal-binding</keyword>
<feature type="domain" description="4Fe-4S ferredoxin-type" evidence="5">
    <location>
        <begin position="297"/>
        <end position="324"/>
    </location>
</feature>
<dbReference type="Gene3D" id="3.30.70.20">
    <property type="match status" value="4"/>
</dbReference>
<feature type="domain" description="4Fe-4S ferredoxin-type" evidence="5">
    <location>
        <begin position="165"/>
        <end position="194"/>
    </location>
</feature>
<accession>A0A9D1N710</accession>
<protein>
    <submittedName>
        <fullName evidence="6">4Fe-4S binding protein</fullName>
    </submittedName>
</protein>
<dbReference type="PROSITE" id="PS51379">
    <property type="entry name" value="4FE4S_FER_2"/>
    <property type="match status" value="8"/>
</dbReference>
<dbReference type="Proteomes" id="UP000824130">
    <property type="component" value="Unassembled WGS sequence"/>
</dbReference>
<evidence type="ECO:0000256" key="3">
    <source>
        <dbReference type="ARBA" id="ARBA00023004"/>
    </source>
</evidence>